<evidence type="ECO:0008006" key="3">
    <source>
        <dbReference type="Google" id="ProtNLM"/>
    </source>
</evidence>
<gene>
    <name evidence="1" type="ORF">Q2T52_17495</name>
</gene>
<sequence>MQNEHVLVENNPRVLVRDLVQDLGVWRVLHLLLSVVISRRERMNHVADLSDRMRRDIGLPVEWDILRPPKRSPWDIHLDRSQERFR</sequence>
<evidence type="ECO:0000313" key="2">
    <source>
        <dbReference type="Proteomes" id="UP001169006"/>
    </source>
</evidence>
<reference evidence="1" key="2">
    <citation type="submission" date="2023-07" db="EMBL/GenBank/DDBJ databases">
        <authorList>
            <person name="Sun H."/>
        </authorList>
    </citation>
    <scope>NUCLEOTIDE SEQUENCE</scope>
    <source>
        <strain evidence="1">05753</strain>
    </source>
</reference>
<dbReference type="RefSeq" id="WP_302078086.1">
    <property type="nucleotide sequence ID" value="NZ_JAUKWQ010000005.1"/>
</dbReference>
<protein>
    <recommendedName>
        <fullName evidence="3">DUF1127 domain-containing protein</fullName>
    </recommendedName>
</protein>
<comment type="caution">
    <text evidence="1">The sequence shown here is derived from an EMBL/GenBank/DDBJ whole genome shotgun (WGS) entry which is preliminary data.</text>
</comment>
<accession>A0ABT8T0F5</accession>
<proteinExistence type="predicted"/>
<evidence type="ECO:0000313" key="1">
    <source>
        <dbReference type="EMBL" id="MDO1583879.1"/>
    </source>
</evidence>
<keyword evidence="2" id="KW-1185">Reference proteome</keyword>
<reference evidence="1" key="1">
    <citation type="journal article" date="2015" name="Int. J. Syst. Evol. Microbiol.">
        <title>Rhizobium oryzicola sp. nov., potential plant-growth-promoting endophytic bacteria isolated from rice roots.</title>
        <authorList>
            <person name="Zhang X.X."/>
            <person name="Gao J.S."/>
            <person name="Cao Y.H."/>
            <person name="Sheirdil R.A."/>
            <person name="Wang X.C."/>
            <person name="Zhang L."/>
        </authorList>
    </citation>
    <scope>NUCLEOTIDE SEQUENCE</scope>
    <source>
        <strain evidence="1">05753</strain>
    </source>
</reference>
<name>A0ABT8T0F5_9HYPH</name>
<dbReference type="Proteomes" id="UP001169006">
    <property type="component" value="Unassembled WGS sequence"/>
</dbReference>
<organism evidence="1 2">
    <name type="scientific">Rhizobium oryzicola</name>
    <dbReference type="NCBI Taxonomy" id="1232668"/>
    <lineage>
        <taxon>Bacteria</taxon>
        <taxon>Pseudomonadati</taxon>
        <taxon>Pseudomonadota</taxon>
        <taxon>Alphaproteobacteria</taxon>
        <taxon>Hyphomicrobiales</taxon>
        <taxon>Rhizobiaceae</taxon>
        <taxon>Rhizobium/Agrobacterium group</taxon>
        <taxon>Rhizobium</taxon>
    </lineage>
</organism>
<dbReference type="EMBL" id="JAUKWQ010000005">
    <property type="protein sequence ID" value="MDO1583879.1"/>
    <property type="molecule type" value="Genomic_DNA"/>
</dbReference>